<dbReference type="SUPFAM" id="SSF54637">
    <property type="entry name" value="Thioesterase/thiol ester dehydrase-isomerase"/>
    <property type="match status" value="1"/>
</dbReference>
<dbReference type="NCBIfam" id="NF003359">
    <property type="entry name" value="PRK04424.1"/>
    <property type="match status" value="1"/>
</dbReference>
<dbReference type="RefSeq" id="WP_188656027.1">
    <property type="nucleotide sequence ID" value="NZ_BMIN01000025.1"/>
</dbReference>
<comment type="function">
    <text evidence="9">Transcriptional factor involved in regulation of membrane lipid biosynthesis by repressing genes involved in fatty acid and phospholipid metabolism.</text>
</comment>
<dbReference type="SUPFAM" id="SSF46785">
    <property type="entry name" value="Winged helix' DNA-binding domain"/>
    <property type="match status" value="1"/>
</dbReference>
<evidence type="ECO:0000256" key="4">
    <source>
        <dbReference type="ARBA" id="ARBA00023015"/>
    </source>
</evidence>
<proteinExistence type="inferred from homology"/>
<organism evidence="11 12">
    <name type="scientific">Pontibacillus salipaludis</name>
    <dbReference type="NCBI Taxonomy" id="1697394"/>
    <lineage>
        <taxon>Bacteria</taxon>
        <taxon>Bacillati</taxon>
        <taxon>Bacillota</taxon>
        <taxon>Bacilli</taxon>
        <taxon>Bacillales</taxon>
        <taxon>Bacillaceae</taxon>
        <taxon>Pontibacillus</taxon>
    </lineage>
</organism>
<dbReference type="CDD" id="cd03440">
    <property type="entry name" value="hot_dog"/>
    <property type="match status" value="1"/>
</dbReference>
<evidence type="ECO:0000256" key="6">
    <source>
        <dbReference type="ARBA" id="ARBA00023125"/>
    </source>
</evidence>
<accession>A0ABQ1QK86</accession>
<dbReference type="HAMAP" id="MF_01814">
    <property type="entry name" value="Transcrip_fact_FapR"/>
    <property type="match status" value="1"/>
</dbReference>
<keyword evidence="7 9" id="KW-0275">Fatty acid biosynthesis</keyword>
<comment type="similarity">
    <text evidence="9">Belongs to the FapR family.</text>
</comment>
<keyword evidence="3 9" id="KW-0276">Fatty acid metabolism</keyword>
<sequence length="191" mass="21790">MKLSKKERQQRLKETIEQTPFITDEELAKKYGVSIQTIRLDRMELSIPELRERIKSVATYQWNETVKALPLEEVIGEVVDLELDHKAISILDIKDEHVFSRNRIARGHHLFAQANSLAVAVINDELALTAKSEIRFTRQVKEGERVVAKAQVKGNDDKGRTIVEVESVVDQETVFSGVFVMFRSNDEKGEA</sequence>
<keyword evidence="4 9" id="KW-0805">Transcription regulation</keyword>
<evidence type="ECO:0000256" key="1">
    <source>
        <dbReference type="ARBA" id="ARBA00022491"/>
    </source>
</evidence>
<keyword evidence="2 9" id="KW-0444">Lipid biosynthesis</keyword>
<evidence type="ECO:0000259" key="10">
    <source>
        <dbReference type="Pfam" id="PF08220"/>
    </source>
</evidence>
<dbReference type="InterPro" id="IPR001034">
    <property type="entry name" value="DeoR_HTH"/>
</dbReference>
<dbReference type="PIRSF" id="PIRSF037733">
    <property type="entry name" value="Transcription_factor_FapR"/>
    <property type="match status" value="1"/>
</dbReference>
<keyword evidence="12" id="KW-1185">Reference proteome</keyword>
<gene>
    <name evidence="9 11" type="primary">fapR</name>
    <name evidence="11" type="ORF">GCM10011389_39180</name>
</gene>
<evidence type="ECO:0000256" key="5">
    <source>
        <dbReference type="ARBA" id="ARBA00023098"/>
    </source>
</evidence>
<comment type="caution">
    <text evidence="11">The sequence shown here is derived from an EMBL/GenBank/DDBJ whole genome shotgun (WGS) entry which is preliminary data.</text>
</comment>
<dbReference type="InterPro" id="IPR036388">
    <property type="entry name" value="WH-like_DNA-bd_sf"/>
</dbReference>
<evidence type="ECO:0000313" key="11">
    <source>
        <dbReference type="EMBL" id="GGD27782.1"/>
    </source>
</evidence>
<dbReference type="Pfam" id="PF08220">
    <property type="entry name" value="HTH_DeoR"/>
    <property type="match status" value="1"/>
</dbReference>
<keyword evidence="1 9" id="KW-0678">Repressor</keyword>
<dbReference type="InterPro" id="IPR029069">
    <property type="entry name" value="HotDog_dom_sf"/>
</dbReference>
<dbReference type="InterPro" id="IPR017275">
    <property type="entry name" value="Transcription_factor_FapR"/>
</dbReference>
<evidence type="ECO:0000256" key="9">
    <source>
        <dbReference type="HAMAP-Rule" id="MF_01814"/>
    </source>
</evidence>
<feature type="domain" description="HTH deoR-type" evidence="10">
    <location>
        <begin position="8"/>
        <end position="50"/>
    </location>
</feature>
<dbReference type="Proteomes" id="UP000642571">
    <property type="component" value="Unassembled WGS sequence"/>
</dbReference>
<name>A0ABQ1QK86_9BACI</name>
<dbReference type="EMBL" id="BMIN01000025">
    <property type="protein sequence ID" value="GGD27782.1"/>
    <property type="molecule type" value="Genomic_DNA"/>
</dbReference>
<protein>
    <recommendedName>
        <fullName evidence="9">Transcription factor FapR</fullName>
    </recommendedName>
    <alternativeName>
        <fullName evidence="9">Fatty acid and phospholipid biosynthesis regulator</fullName>
    </alternativeName>
</protein>
<dbReference type="InterPro" id="IPR036390">
    <property type="entry name" value="WH_DNA-bd_sf"/>
</dbReference>
<reference evidence="12" key="1">
    <citation type="journal article" date="2019" name="Int. J. Syst. Evol. Microbiol.">
        <title>The Global Catalogue of Microorganisms (GCM) 10K type strain sequencing project: providing services to taxonomists for standard genome sequencing and annotation.</title>
        <authorList>
            <consortium name="The Broad Institute Genomics Platform"/>
            <consortium name="The Broad Institute Genome Sequencing Center for Infectious Disease"/>
            <person name="Wu L."/>
            <person name="Ma J."/>
        </authorList>
    </citation>
    <scope>NUCLEOTIDE SEQUENCE [LARGE SCALE GENOMIC DNA]</scope>
    <source>
        <strain evidence="12">CGMCC 1.15353</strain>
    </source>
</reference>
<evidence type="ECO:0000256" key="7">
    <source>
        <dbReference type="ARBA" id="ARBA00023160"/>
    </source>
</evidence>
<evidence type="ECO:0000256" key="3">
    <source>
        <dbReference type="ARBA" id="ARBA00022832"/>
    </source>
</evidence>
<keyword evidence="5 9" id="KW-0443">Lipid metabolism</keyword>
<keyword evidence="6 9" id="KW-0238">DNA-binding</keyword>
<dbReference type="Gene3D" id="1.10.10.10">
    <property type="entry name" value="Winged helix-like DNA-binding domain superfamily/Winged helix DNA-binding domain"/>
    <property type="match status" value="1"/>
</dbReference>
<dbReference type="Gene3D" id="3.10.129.10">
    <property type="entry name" value="Hotdog Thioesterase"/>
    <property type="match status" value="1"/>
</dbReference>
<keyword evidence="8 9" id="KW-0804">Transcription</keyword>
<evidence type="ECO:0000256" key="2">
    <source>
        <dbReference type="ARBA" id="ARBA00022516"/>
    </source>
</evidence>
<evidence type="ECO:0000313" key="12">
    <source>
        <dbReference type="Proteomes" id="UP000642571"/>
    </source>
</evidence>
<evidence type="ECO:0000256" key="8">
    <source>
        <dbReference type="ARBA" id="ARBA00023163"/>
    </source>
</evidence>